<dbReference type="GO" id="GO:0022857">
    <property type="term" value="F:transmembrane transporter activity"/>
    <property type="evidence" value="ECO:0007669"/>
    <property type="project" value="InterPro"/>
</dbReference>
<organism evidence="8 9">
    <name type="scientific">Talaromyces atroroseus</name>
    <dbReference type="NCBI Taxonomy" id="1441469"/>
    <lineage>
        <taxon>Eukaryota</taxon>
        <taxon>Fungi</taxon>
        <taxon>Dikarya</taxon>
        <taxon>Ascomycota</taxon>
        <taxon>Pezizomycotina</taxon>
        <taxon>Eurotiomycetes</taxon>
        <taxon>Eurotiomycetidae</taxon>
        <taxon>Eurotiales</taxon>
        <taxon>Trichocomaceae</taxon>
        <taxon>Talaromyces</taxon>
        <taxon>Talaromyces sect. Trachyspermi</taxon>
    </lineage>
</organism>
<accession>A0A1Q5Q8V2</accession>
<dbReference type="EMBL" id="LFMY01000005">
    <property type="protein sequence ID" value="OKL60563.1"/>
    <property type="molecule type" value="Genomic_DNA"/>
</dbReference>
<feature type="compositionally biased region" description="Polar residues" evidence="6">
    <location>
        <begin position="1"/>
        <end position="11"/>
    </location>
</feature>
<protein>
    <recommendedName>
        <fullName evidence="10">Peptide transporter PTR2</fullName>
    </recommendedName>
</protein>
<keyword evidence="5 7" id="KW-0472">Membrane</keyword>
<keyword evidence="9" id="KW-1185">Reference proteome</keyword>
<dbReference type="InterPro" id="IPR036259">
    <property type="entry name" value="MFS_trans_sf"/>
</dbReference>
<evidence type="ECO:0000256" key="1">
    <source>
        <dbReference type="ARBA" id="ARBA00004141"/>
    </source>
</evidence>
<dbReference type="Pfam" id="PF00854">
    <property type="entry name" value="PTR2"/>
    <property type="match status" value="1"/>
</dbReference>
<dbReference type="InterPro" id="IPR000109">
    <property type="entry name" value="POT_fam"/>
</dbReference>
<reference evidence="8 9" key="1">
    <citation type="submission" date="2015-06" db="EMBL/GenBank/DDBJ databases">
        <title>Talaromyces atroroseus IBT 11181 draft genome.</title>
        <authorList>
            <person name="Rasmussen K.B."/>
            <person name="Rasmussen S."/>
            <person name="Petersen B."/>
            <person name="Sicheritz-Ponten T."/>
            <person name="Mortensen U.H."/>
            <person name="Thrane U."/>
        </authorList>
    </citation>
    <scope>NUCLEOTIDE SEQUENCE [LARGE SCALE GENOMIC DNA]</scope>
    <source>
        <strain evidence="8 9">IBT 11181</strain>
    </source>
</reference>
<evidence type="ECO:0000256" key="2">
    <source>
        <dbReference type="ARBA" id="ARBA00005982"/>
    </source>
</evidence>
<proteinExistence type="inferred from homology"/>
<evidence type="ECO:0000256" key="4">
    <source>
        <dbReference type="ARBA" id="ARBA00022989"/>
    </source>
</evidence>
<evidence type="ECO:0000256" key="6">
    <source>
        <dbReference type="SAM" id="MobiDB-lite"/>
    </source>
</evidence>
<keyword evidence="4 7" id="KW-1133">Transmembrane helix</keyword>
<keyword evidence="3 7" id="KW-0812">Transmembrane</keyword>
<dbReference type="AlphaFoldDB" id="A0A1Q5Q8V2"/>
<dbReference type="Gene3D" id="1.20.1250.20">
    <property type="entry name" value="MFS general substrate transporter like domains"/>
    <property type="match status" value="2"/>
</dbReference>
<evidence type="ECO:0000256" key="5">
    <source>
        <dbReference type="ARBA" id="ARBA00023136"/>
    </source>
</evidence>
<feature type="transmembrane region" description="Helical" evidence="7">
    <location>
        <begin position="153"/>
        <end position="172"/>
    </location>
</feature>
<feature type="transmembrane region" description="Helical" evidence="7">
    <location>
        <begin position="394"/>
        <end position="415"/>
    </location>
</feature>
<dbReference type="RefSeq" id="XP_020120684.1">
    <property type="nucleotide sequence ID" value="XM_020266813.1"/>
</dbReference>
<evidence type="ECO:0000256" key="3">
    <source>
        <dbReference type="ARBA" id="ARBA00022692"/>
    </source>
</evidence>
<dbReference type="OrthoDB" id="8904098at2759"/>
<dbReference type="SUPFAM" id="SSF103473">
    <property type="entry name" value="MFS general substrate transporter"/>
    <property type="match status" value="1"/>
</dbReference>
<feature type="transmembrane region" description="Helical" evidence="7">
    <location>
        <begin position="362"/>
        <end position="382"/>
    </location>
</feature>
<dbReference type="GeneID" id="31003701"/>
<name>A0A1Q5Q8V2_TALAT</name>
<evidence type="ECO:0008006" key="10">
    <source>
        <dbReference type="Google" id="ProtNLM"/>
    </source>
</evidence>
<dbReference type="PANTHER" id="PTHR11654">
    <property type="entry name" value="OLIGOPEPTIDE TRANSPORTER-RELATED"/>
    <property type="match status" value="1"/>
</dbReference>
<feature type="region of interest" description="Disordered" evidence="6">
    <location>
        <begin position="1"/>
        <end position="26"/>
    </location>
</feature>
<dbReference type="GO" id="GO:0016020">
    <property type="term" value="C:membrane"/>
    <property type="evidence" value="ECO:0007669"/>
    <property type="project" value="UniProtKB-SubCell"/>
</dbReference>
<feature type="transmembrane region" description="Helical" evidence="7">
    <location>
        <begin position="305"/>
        <end position="325"/>
    </location>
</feature>
<evidence type="ECO:0000313" key="9">
    <source>
        <dbReference type="Proteomes" id="UP000214365"/>
    </source>
</evidence>
<evidence type="ECO:0000313" key="8">
    <source>
        <dbReference type="EMBL" id="OKL60563.1"/>
    </source>
</evidence>
<dbReference type="Proteomes" id="UP000214365">
    <property type="component" value="Unassembled WGS sequence"/>
</dbReference>
<sequence>MPAISEHTSLLPSEHDETEPTSTVRESHAHLRKVADSFPRSVWHIATIELCERFAYFGIVGPMQNYMQNAMDDPLHPGGLGIGTGGIKTNVSSLIAEQYTGPRETIRITKFGEKVVVDRDHTIKSIFSMFFIFINVGTLAAAACTTIEQRYGFTLAFALPTVIFITGFTVLLRSKDGYISRAPESSIILHAYRAFWIAIRHRGNLDYARPSTEESAQRIPWDNAFVDDLKQISSACKVFLLYPLYWAACTQFVTNFVSQAGTMEAHGIPNDILVFLDPVTATVLLPFLDRVVFPYFERIRKPIGYVHRMTAGFLFCGVAMLYAAFVQRKIYAAPPCYDHPRARDCMGGAIPNAVSIYLQVPAYVLIATSQILATVAGIEYAYTKAPASMKSLVMAVYLTTTSVGALLAMAVSPLTVDPKLVWMYITLSLGPLIAGVTVWFVPFAGPDGERATTMDPGVESLQ</sequence>
<feature type="transmembrane region" description="Helical" evidence="7">
    <location>
        <begin position="126"/>
        <end position="147"/>
    </location>
</feature>
<comment type="caution">
    <text evidence="8">The sequence shown here is derived from an EMBL/GenBank/DDBJ whole genome shotgun (WGS) entry which is preliminary data.</text>
</comment>
<comment type="similarity">
    <text evidence="2">Belongs to the major facilitator superfamily. Proton-dependent oligopeptide transporter (POT/PTR) (TC 2.A.17) family.</text>
</comment>
<comment type="subcellular location">
    <subcellularLocation>
        <location evidence="1">Membrane</location>
        <topology evidence="1">Multi-pass membrane protein</topology>
    </subcellularLocation>
</comment>
<evidence type="ECO:0000256" key="7">
    <source>
        <dbReference type="SAM" id="Phobius"/>
    </source>
</evidence>
<gene>
    <name evidence="8" type="ORF">UA08_03946</name>
</gene>
<feature type="transmembrane region" description="Helical" evidence="7">
    <location>
        <begin position="421"/>
        <end position="441"/>
    </location>
</feature>